<dbReference type="RefSeq" id="WP_134172688.1">
    <property type="nucleotide sequence ID" value="NZ_SODI01000001.1"/>
</dbReference>
<dbReference type="Pfam" id="PF13338">
    <property type="entry name" value="AbiEi_4"/>
    <property type="match status" value="1"/>
</dbReference>
<organism evidence="2 3">
    <name type="scientific">Cryobacterium psychrophilum</name>
    <dbReference type="NCBI Taxonomy" id="41988"/>
    <lineage>
        <taxon>Bacteria</taxon>
        <taxon>Bacillati</taxon>
        <taxon>Actinomycetota</taxon>
        <taxon>Actinomycetes</taxon>
        <taxon>Micrococcales</taxon>
        <taxon>Microbacteriaceae</taxon>
        <taxon>Cryobacterium</taxon>
    </lineage>
</organism>
<evidence type="ECO:0000313" key="2">
    <source>
        <dbReference type="EMBL" id="TFD81890.1"/>
    </source>
</evidence>
<proteinExistence type="predicted"/>
<protein>
    <recommendedName>
        <fullName evidence="1">AbiEi antitoxin N-terminal domain-containing protein</fullName>
    </recommendedName>
</protein>
<keyword evidence="3" id="KW-1185">Reference proteome</keyword>
<reference evidence="2 3" key="1">
    <citation type="submission" date="2019-03" db="EMBL/GenBank/DDBJ databases">
        <title>Genomics of glacier-inhabiting Cryobacterium strains.</title>
        <authorList>
            <person name="Liu Q."/>
            <person name="Xin Y.-H."/>
        </authorList>
    </citation>
    <scope>NUCLEOTIDE SEQUENCE [LARGE SCALE GENOMIC DNA]</scope>
    <source>
        <strain evidence="2 3">CGMCC 1.4292</strain>
    </source>
</reference>
<dbReference type="AlphaFoldDB" id="A0A4Y8KW82"/>
<comment type="caution">
    <text evidence="2">The sequence shown here is derived from an EMBL/GenBank/DDBJ whole genome shotgun (WGS) entry which is preliminary data.</text>
</comment>
<evidence type="ECO:0000259" key="1">
    <source>
        <dbReference type="Pfam" id="PF13338"/>
    </source>
</evidence>
<accession>A0A4Y8KW82</accession>
<evidence type="ECO:0000313" key="3">
    <source>
        <dbReference type="Proteomes" id="UP000298218"/>
    </source>
</evidence>
<gene>
    <name evidence="2" type="ORF">E3T53_02580</name>
</gene>
<name>A0A4Y8KW82_9MICO</name>
<dbReference type="OrthoDB" id="9789781at2"/>
<dbReference type="InterPro" id="IPR025159">
    <property type="entry name" value="AbiEi_N"/>
</dbReference>
<dbReference type="EMBL" id="SOHQ01000007">
    <property type="protein sequence ID" value="TFD81890.1"/>
    <property type="molecule type" value="Genomic_DNA"/>
</dbReference>
<feature type="domain" description="AbiEi antitoxin N-terminal" evidence="1">
    <location>
        <begin position="12"/>
        <end position="45"/>
    </location>
</feature>
<sequence>MKIPTALPRSPFRQSDVARAGVSSRTLYRLRDAGLVEQIARGLYQRMDSQTEDLDLVEAVMRRVESTICLTSALAHHGLTDAIPARTDIAIPRGKAAPTTAPAISWHIFDADTFTLGRTEIPLDGTGRSIGLYSPERSIVDAFRLRGTEGYEIATEALRAWLRQRGSQPAALLEMASKLPRSRGPILRALEYLA</sequence>
<dbReference type="Proteomes" id="UP000298218">
    <property type="component" value="Unassembled WGS sequence"/>
</dbReference>